<dbReference type="RefSeq" id="WP_091223396.1">
    <property type="nucleotide sequence ID" value="NZ_FNHE01000014.1"/>
</dbReference>
<gene>
    <name evidence="1" type="ORF">SAMN05660642_04405</name>
</gene>
<name>A0A1G9ZSX7_9ACTN</name>
<organism evidence="1 2">
    <name type="scientific">Geodermatophilus siccatus</name>
    <dbReference type="NCBI Taxonomy" id="1137991"/>
    <lineage>
        <taxon>Bacteria</taxon>
        <taxon>Bacillati</taxon>
        <taxon>Actinomycetota</taxon>
        <taxon>Actinomycetes</taxon>
        <taxon>Geodermatophilales</taxon>
        <taxon>Geodermatophilaceae</taxon>
        <taxon>Geodermatophilus</taxon>
    </lineage>
</organism>
<dbReference type="EMBL" id="FNHE01000014">
    <property type="protein sequence ID" value="SDN24021.1"/>
    <property type="molecule type" value="Genomic_DNA"/>
</dbReference>
<keyword evidence="2" id="KW-1185">Reference proteome</keyword>
<evidence type="ECO:0000313" key="2">
    <source>
        <dbReference type="Proteomes" id="UP000198680"/>
    </source>
</evidence>
<protein>
    <submittedName>
        <fullName evidence="1">Uncharacterized protein</fullName>
    </submittedName>
</protein>
<sequence length="252" mass="26920">MSGGLFAGSGLLQRLRSVPVAVADLQRTADEVLPELATGRLRITLADDRVDGPVVVLEEDERRVRTPLRDLAEDMTDARVGSTPEELAAALTAWVHDRPVPDAVAAETGVAVLDWTDRTETAVGWRVVVRRGDRALPWTPSSGLDRRAVERVRAGAGERAATVGGDLRVEGPVALWSHPEVPAFASAVLAAPQLLLDRIAAAGLDLHDPHVVVTPHSPLACAGAPVAARLAGETGEACQRLPWRQVARLRWI</sequence>
<dbReference type="AlphaFoldDB" id="A0A1G9ZSX7"/>
<accession>A0A1G9ZSX7</accession>
<dbReference type="OrthoDB" id="5187538at2"/>
<evidence type="ECO:0000313" key="1">
    <source>
        <dbReference type="EMBL" id="SDN24021.1"/>
    </source>
</evidence>
<dbReference type="STRING" id="1137991.SAMN05660642_04405"/>
<proteinExistence type="predicted"/>
<reference evidence="2" key="1">
    <citation type="submission" date="2016-10" db="EMBL/GenBank/DDBJ databases">
        <authorList>
            <person name="Varghese N."/>
            <person name="Submissions S."/>
        </authorList>
    </citation>
    <scope>NUCLEOTIDE SEQUENCE [LARGE SCALE GENOMIC DNA]</scope>
    <source>
        <strain evidence="2">DSM 45419</strain>
    </source>
</reference>
<dbReference type="Proteomes" id="UP000198680">
    <property type="component" value="Unassembled WGS sequence"/>
</dbReference>